<evidence type="ECO:0000313" key="1">
    <source>
        <dbReference type="EMBL" id="KRZ79943.1"/>
    </source>
</evidence>
<dbReference type="OrthoDB" id="10423123at2759"/>
<organism evidence="1 2">
    <name type="scientific">Trichinella papuae</name>
    <dbReference type="NCBI Taxonomy" id="268474"/>
    <lineage>
        <taxon>Eukaryota</taxon>
        <taxon>Metazoa</taxon>
        <taxon>Ecdysozoa</taxon>
        <taxon>Nematoda</taxon>
        <taxon>Enoplea</taxon>
        <taxon>Dorylaimia</taxon>
        <taxon>Trichinellida</taxon>
        <taxon>Trichinellidae</taxon>
        <taxon>Trichinella</taxon>
    </lineage>
</organism>
<evidence type="ECO:0000313" key="2">
    <source>
        <dbReference type="Proteomes" id="UP000054843"/>
    </source>
</evidence>
<proteinExistence type="predicted"/>
<name>A0A0V1N7G4_9BILA</name>
<dbReference type="EMBL" id="JYDO01000004">
    <property type="protein sequence ID" value="KRZ79943.1"/>
    <property type="molecule type" value="Genomic_DNA"/>
</dbReference>
<comment type="caution">
    <text evidence="1">The sequence shown here is derived from an EMBL/GenBank/DDBJ whole genome shotgun (WGS) entry which is preliminary data.</text>
</comment>
<protein>
    <submittedName>
        <fullName evidence="1">Uncharacterized protein</fullName>
    </submittedName>
</protein>
<accession>A0A0V1N7G4</accession>
<keyword evidence="2" id="KW-1185">Reference proteome</keyword>
<reference evidence="1 2" key="1">
    <citation type="submission" date="2015-01" db="EMBL/GenBank/DDBJ databases">
        <title>Evolution of Trichinella species and genotypes.</title>
        <authorList>
            <person name="Korhonen P.K."/>
            <person name="Edoardo P."/>
            <person name="Giuseppe L.R."/>
            <person name="Gasser R.B."/>
        </authorList>
    </citation>
    <scope>NUCLEOTIDE SEQUENCE [LARGE SCALE GENOMIC DNA]</scope>
    <source>
        <strain evidence="1">ISS1980</strain>
    </source>
</reference>
<dbReference type="AlphaFoldDB" id="A0A0V1N7G4"/>
<dbReference type="Proteomes" id="UP000054843">
    <property type="component" value="Unassembled WGS sequence"/>
</dbReference>
<gene>
    <name evidence="1" type="ORF">T10_5145</name>
</gene>
<sequence length="81" mass="9649">MIDRKGQNILAIEHQNGKYSQKKIDVLNMMTIFATFEKFGGIWENRANEMPYLAFLTSIMPERLEPTEIYSKKWIFLFLCR</sequence>